<dbReference type="Proteomes" id="UP000192758">
    <property type="component" value="Unassembled WGS sequence"/>
</dbReference>
<dbReference type="VEuPathDB" id="MicrosporidiaDB:EHP00_1377"/>
<organism evidence="1 2">
    <name type="scientific">Ecytonucleospora hepatopenaei</name>
    <dbReference type="NCBI Taxonomy" id="646526"/>
    <lineage>
        <taxon>Eukaryota</taxon>
        <taxon>Fungi</taxon>
        <taxon>Fungi incertae sedis</taxon>
        <taxon>Microsporidia</taxon>
        <taxon>Enterocytozoonidae</taxon>
        <taxon>Ecytonucleospora</taxon>
    </lineage>
</organism>
<sequence length="62" mass="6704">MARERTYPKQLNAAGSNIIPIPNADVQNNKLVVKIVPVFSGSFTVACVLLTKSSISKIFLLS</sequence>
<evidence type="ECO:0000313" key="1">
    <source>
        <dbReference type="EMBL" id="OQS53579.1"/>
    </source>
</evidence>
<keyword evidence="2" id="KW-1185">Reference proteome</keyword>
<name>A0A1W0E2Y2_9MICR</name>
<accession>A0A1W0E2Y2</accession>
<comment type="caution">
    <text evidence="1">The sequence shown here is derived from an EMBL/GenBank/DDBJ whole genome shotgun (WGS) entry which is preliminary data.</text>
</comment>
<dbReference type="AlphaFoldDB" id="A0A1W0E2Y2"/>
<proteinExistence type="predicted"/>
<protein>
    <submittedName>
        <fullName evidence="1">Uncharacterized protein</fullName>
    </submittedName>
</protein>
<evidence type="ECO:0000313" key="2">
    <source>
        <dbReference type="Proteomes" id="UP000192758"/>
    </source>
</evidence>
<reference evidence="1 2" key="1">
    <citation type="journal article" date="2017" name="Environ. Microbiol.">
        <title>Decay of the glycolytic pathway and adaptation to intranuclear parasitism within Enterocytozoonidae microsporidia.</title>
        <authorList>
            <person name="Wiredu Boakye D."/>
            <person name="Jaroenlak P."/>
            <person name="Prachumwat A."/>
            <person name="Williams T.A."/>
            <person name="Bateman K.S."/>
            <person name="Itsathitphaisarn O."/>
            <person name="Sritunyalucksana K."/>
            <person name="Paszkiewicz K.H."/>
            <person name="Moore K.A."/>
            <person name="Stentiford G.D."/>
            <person name="Williams B.A."/>
        </authorList>
    </citation>
    <scope>NUCLEOTIDE SEQUENCE [LARGE SCALE GENOMIC DNA]</scope>
    <source>
        <strain evidence="1 2">TH1</strain>
    </source>
</reference>
<gene>
    <name evidence="1" type="ORF">EHP00_1377</name>
</gene>
<dbReference type="EMBL" id="MNPJ01000028">
    <property type="protein sequence ID" value="OQS53579.1"/>
    <property type="molecule type" value="Genomic_DNA"/>
</dbReference>